<dbReference type="PANTHER" id="PTHR37422">
    <property type="entry name" value="TEICHURONIC ACID BIOSYNTHESIS PROTEIN TUAE"/>
    <property type="match status" value="1"/>
</dbReference>
<evidence type="ECO:0000313" key="7">
    <source>
        <dbReference type="EMBL" id="CAB4751802.1"/>
    </source>
</evidence>
<evidence type="ECO:0000256" key="1">
    <source>
        <dbReference type="ARBA" id="ARBA00004141"/>
    </source>
</evidence>
<dbReference type="InterPro" id="IPR051533">
    <property type="entry name" value="WaaL-like"/>
</dbReference>
<feature type="transmembrane region" description="Helical" evidence="5">
    <location>
        <begin position="363"/>
        <end position="384"/>
    </location>
</feature>
<feature type="transmembrane region" description="Helical" evidence="5">
    <location>
        <begin position="391"/>
        <end position="410"/>
    </location>
</feature>
<feature type="transmembrane region" description="Helical" evidence="5">
    <location>
        <begin position="214"/>
        <end position="231"/>
    </location>
</feature>
<dbReference type="GO" id="GO:0016020">
    <property type="term" value="C:membrane"/>
    <property type="evidence" value="ECO:0007669"/>
    <property type="project" value="UniProtKB-SubCell"/>
</dbReference>
<feature type="transmembrane region" description="Helical" evidence="5">
    <location>
        <begin position="460"/>
        <end position="482"/>
    </location>
</feature>
<dbReference type="Pfam" id="PF04932">
    <property type="entry name" value="Wzy_C"/>
    <property type="match status" value="1"/>
</dbReference>
<feature type="transmembrane region" description="Helical" evidence="5">
    <location>
        <begin position="28"/>
        <end position="49"/>
    </location>
</feature>
<reference evidence="7" key="1">
    <citation type="submission" date="2020-05" db="EMBL/GenBank/DDBJ databases">
        <authorList>
            <person name="Chiriac C."/>
            <person name="Salcher M."/>
            <person name="Ghai R."/>
            <person name="Kavagutti S V."/>
        </authorList>
    </citation>
    <scope>NUCLEOTIDE SEQUENCE</scope>
</reference>
<gene>
    <name evidence="7" type="ORF">UFOPK2844_00471</name>
</gene>
<dbReference type="AlphaFoldDB" id="A0A6J6TW57"/>
<evidence type="ECO:0000259" key="6">
    <source>
        <dbReference type="Pfam" id="PF04932"/>
    </source>
</evidence>
<dbReference type="EMBL" id="CAEZZG010000005">
    <property type="protein sequence ID" value="CAB4751802.1"/>
    <property type="molecule type" value="Genomic_DNA"/>
</dbReference>
<feature type="transmembrane region" description="Helical" evidence="5">
    <location>
        <begin position="416"/>
        <end position="435"/>
    </location>
</feature>
<evidence type="ECO:0000256" key="3">
    <source>
        <dbReference type="ARBA" id="ARBA00022989"/>
    </source>
</evidence>
<comment type="subcellular location">
    <subcellularLocation>
        <location evidence="1">Membrane</location>
        <topology evidence="1">Multi-pass membrane protein</topology>
    </subcellularLocation>
</comment>
<feature type="transmembrane region" description="Helical" evidence="5">
    <location>
        <begin position="152"/>
        <end position="170"/>
    </location>
</feature>
<feature type="transmembrane region" description="Helical" evidence="5">
    <location>
        <begin position="266"/>
        <end position="285"/>
    </location>
</feature>
<name>A0A6J6TW57_9ZZZZ</name>
<organism evidence="7">
    <name type="scientific">freshwater metagenome</name>
    <dbReference type="NCBI Taxonomy" id="449393"/>
    <lineage>
        <taxon>unclassified sequences</taxon>
        <taxon>metagenomes</taxon>
        <taxon>ecological metagenomes</taxon>
    </lineage>
</organism>
<keyword evidence="3 5" id="KW-1133">Transmembrane helix</keyword>
<dbReference type="InterPro" id="IPR007016">
    <property type="entry name" value="O-antigen_ligase-rel_domated"/>
</dbReference>
<accession>A0A6J6TW57</accession>
<keyword evidence="4 5" id="KW-0472">Membrane</keyword>
<evidence type="ECO:0000256" key="5">
    <source>
        <dbReference type="SAM" id="Phobius"/>
    </source>
</evidence>
<feature type="transmembrane region" description="Helical" evidence="5">
    <location>
        <begin position="55"/>
        <end position="76"/>
    </location>
</feature>
<feature type="transmembrane region" description="Helical" evidence="5">
    <location>
        <begin position="190"/>
        <end position="207"/>
    </location>
</feature>
<feature type="transmembrane region" description="Helical" evidence="5">
    <location>
        <begin position="237"/>
        <end position="254"/>
    </location>
</feature>
<feature type="transmembrane region" description="Helical" evidence="5">
    <location>
        <begin position="123"/>
        <end position="140"/>
    </location>
</feature>
<feature type="transmembrane region" description="Helical" evidence="5">
    <location>
        <begin position="88"/>
        <end position="107"/>
    </location>
</feature>
<keyword evidence="2 5" id="KW-0812">Transmembrane</keyword>
<protein>
    <submittedName>
        <fullName evidence="7">Unannotated protein</fullName>
    </submittedName>
</protein>
<sequence length="577" mass="64120">MIQPDKHQISRLEIYRSVMNLDAIQTKYIQFILLSTVVVMAVSITPNISMDPINLPRLVVLDAFAMTAIGLALFSFRSFIASVDKKFLVLNLLFLIQLTIVLLFAPGNKSEMFFGTFGRNTGYLAYIGLIGIALSASLVANDNFLKTFSKVVITLWVGSLFYSVLQKFGADPFDWNNPYNSIIGFLGNPNFQSSFLAFCCVVGFALIIGERNKFHAALLAPLIVISLYLIYSSGSVQGLLVFLGSSGVIFFLFLRSHKVLGKKIFTFAYLSLFLFSTLVAVFGALNKGPLASFLYQDSVRQRGFYWNTAVSMMRDFPLFGVGLDSFGNWYFKYRPLRAAELTPNVSTNAAHNVFLDFGANGGIPLFAIHILLTAYTLFCVVMYLRREKGFNSGYAAIIGIWIGYELQALISINNLGIAIWGWITMGLLIGIHHNSRNLEKIAPKKKLSGRVVNRKKNSRNLILVALCSGIVGAWIPGIAFMADANYRTALVSRDANKLIVATKANPSTSYRNISTVEALLKSQLNNQALDIVEFMLIQNPTSYTGWKYKMNLSEIGSPAYKEAMSKLNELDPNRKQS</sequence>
<evidence type="ECO:0000256" key="2">
    <source>
        <dbReference type="ARBA" id="ARBA00022692"/>
    </source>
</evidence>
<dbReference type="PANTHER" id="PTHR37422:SF13">
    <property type="entry name" value="LIPOPOLYSACCHARIDE BIOSYNTHESIS PROTEIN PA4999-RELATED"/>
    <property type="match status" value="1"/>
</dbReference>
<evidence type="ECO:0000256" key="4">
    <source>
        <dbReference type="ARBA" id="ARBA00023136"/>
    </source>
</evidence>
<feature type="domain" description="O-antigen ligase-related" evidence="6">
    <location>
        <begin position="222"/>
        <end position="369"/>
    </location>
</feature>
<proteinExistence type="predicted"/>